<dbReference type="STRING" id="1116391.PM3016_3176"/>
<dbReference type="PRINTS" id="PR00419">
    <property type="entry name" value="ADXRDTASE"/>
</dbReference>
<dbReference type="PANTHER" id="PTHR43734:SF1">
    <property type="entry name" value="PHYTOENE DESATURASE"/>
    <property type="match status" value="1"/>
</dbReference>
<dbReference type="InterPro" id="IPR008150">
    <property type="entry name" value="Phytoene_DH_bac_CS"/>
</dbReference>
<organism evidence="7 8">
    <name type="scientific">Paenibacillus mucilaginosus 3016</name>
    <dbReference type="NCBI Taxonomy" id="1116391"/>
    <lineage>
        <taxon>Bacteria</taxon>
        <taxon>Bacillati</taxon>
        <taxon>Bacillota</taxon>
        <taxon>Bacilli</taxon>
        <taxon>Bacillales</taxon>
        <taxon>Paenibacillaceae</taxon>
        <taxon>Paenibacillus</taxon>
    </lineage>
</organism>
<dbReference type="EMBL" id="CP003235">
    <property type="protein sequence ID" value="AFC30031.1"/>
    <property type="molecule type" value="Genomic_DNA"/>
</dbReference>
<gene>
    <name evidence="7" type="ORF">PM3016_3176</name>
</gene>
<dbReference type="GO" id="GO:0016117">
    <property type="term" value="P:carotenoid biosynthetic process"/>
    <property type="evidence" value="ECO:0007669"/>
    <property type="project" value="UniProtKB-KW"/>
</dbReference>
<keyword evidence="2 5" id="KW-0125">Carotenoid biosynthesis</keyword>
<dbReference type="SUPFAM" id="SSF51905">
    <property type="entry name" value="FAD/NAD(P)-binding domain"/>
    <property type="match status" value="1"/>
</dbReference>
<reference evidence="7 8" key="1">
    <citation type="journal article" date="2012" name="J. Bacteriol.">
        <title>Complete Genome Sequence of Paenibacillus mucilaginosus 3016, a Bacterium Functional as Microbial Fertilizer.</title>
        <authorList>
            <person name="Ma M."/>
            <person name="Wang Z."/>
            <person name="Li L."/>
            <person name="Jiang X."/>
            <person name="Guan D."/>
            <person name="Cao F."/>
            <person name="Chen H."/>
            <person name="Wang X."/>
            <person name="Shen D."/>
            <person name="Du B."/>
            <person name="Li J."/>
        </authorList>
    </citation>
    <scope>NUCLEOTIDE SEQUENCE [LARGE SCALE GENOMIC DNA]</scope>
    <source>
        <strain evidence="7 8">3016</strain>
    </source>
</reference>
<dbReference type="InterPro" id="IPR002937">
    <property type="entry name" value="Amino_oxidase"/>
</dbReference>
<dbReference type="KEGG" id="pmq:PM3016_3176"/>
<evidence type="ECO:0000256" key="4">
    <source>
        <dbReference type="ARBA" id="ARBA00038322"/>
    </source>
</evidence>
<keyword evidence="8" id="KW-1185">Reference proteome</keyword>
<keyword evidence="3 5" id="KW-0560">Oxidoreductase</keyword>
<dbReference type="PROSITE" id="PS00982">
    <property type="entry name" value="PHYTOENE_DH"/>
    <property type="match status" value="1"/>
</dbReference>
<sequence>MMRMASPKIIVVGAGPGGLSAAMLLAAKGYAVEVLEKQPELGGRTSAVRLGEYLFDRGPTFLNMPHILEELFAEAGRSVHDYVRLAAVEPFYRLLFGGSPFYVYKDSGQMIREITRMFPGNEKGYREFMRREKEKLEALMPLLQNKHDSPFDYLKPAFLKALPKLSVTRSLYDCLTDYFDDERLRLAFTFQAKYLGMSPWECPGAFSILSYMEHAYGIYHPIGGVHRISHAMARVVREYGGRIRLGTGVKRLVTRGGRVTGVMTEAGETLPADEVVIGADFAHAMKHLLEPGVSAKYGAEQLKRKRYSCSTFMLYLGVNRTYDLPHHSILFAEDYRRNVEEIAKAKVLSEDPSVYVQNPSVTDPTLAPPGKSAIYVLAPVPNNTSGIDWEREKAAFRRKVLDKVSREGGFEDLEQHIEAEHMITPRDWEADHHVYEGATFNLAHNLGQMMYLRPHNRFGELENVWLVGGGTHPGSGLPTIMESARISVRGLVEKLGAARTAEGGELRHG</sequence>
<dbReference type="GO" id="GO:0016627">
    <property type="term" value="F:oxidoreductase activity, acting on the CH-CH group of donors"/>
    <property type="evidence" value="ECO:0007669"/>
    <property type="project" value="UniProtKB-ARBA"/>
</dbReference>
<evidence type="ECO:0000259" key="6">
    <source>
        <dbReference type="Pfam" id="PF01593"/>
    </source>
</evidence>
<dbReference type="Gene3D" id="3.50.50.60">
    <property type="entry name" value="FAD/NAD(P)-binding domain"/>
    <property type="match status" value="2"/>
</dbReference>
<evidence type="ECO:0000256" key="3">
    <source>
        <dbReference type="ARBA" id="ARBA00023002"/>
    </source>
</evidence>
<dbReference type="AlphaFoldDB" id="H6ND70"/>
<name>H6ND70_9BACL</name>
<evidence type="ECO:0000256" key="5">
    <source>
        <dbReference type="RuleBase" id="RU362075"/>
    </source>
</evidence>
<dbReference type="InterPro" id="IPR036188">
    <property type="entry name" value="FAD/NAD-bd_sf"/>
</dbReference>
<proteinExistence type="inferred from homology"/>
<dbReference type="HOGENOM" id="CLU_019722_2_1_9"/>
<evidence type="ECO:0000313" key="7">
    <source>
        <dbReference type="EMBL" id="AFC30031.1"/>
    </source>
</evidence>
<comment type="similarity">
    <text evidence="4">Belongs to the carotenoid/retinoid oxidoreductase family. CrtN subfamily.</text>
</comment>
<dbReference type="InterPro" id="IPR014105">
    <property type="entry name" value="Carotenoid/retinoid_OxRdtase"/>
</dbReference>
<dbReference type="PANTHER" id="PTHR43734">
    <property type="entry name" value="PHYTOENE DESATURASE"/>
    <property type="match status" value="1"/>
</dbReference>
<protein>
    <submittedName>
        <fullName evidence="7">Phytoene dehydrogenase</fullName>
    </submittedName>
</protein>
<evidence type="ECO:0000256" key="1">
    <source>
        <dbReference type="ARBA" id="ARBA00004829"/>
    </source>
</evidence>
<accession>H6ND70</accession>
<feature type="domain" description="Amine oxidase" evidence="6">
    <location>
        <begin position="17"/>
        <end position="487"/>
    </location>
</feature>
<dbReference type="Pfam" id="PF01593">
    <property type="entry name" value="Amino_oxidase"/>
    <property type="match status" value="1"/>
</dbReference>
<dbReference type="NCBIfam" id="TIGR02734">
    <property type="entry name" value="crtI_fam"/>
    <property type="match status" value="1"/>
</dbReference>
<comment type="pathway">
    <text evidence="1 5">Carotenoid biosynthesis.</text>
</comment>
<evidence type="ECO:0000313" key="8">
    <source>
        <dbReference type="Proteomes" id="UP000007523"/>
    </source>
</evidence>
<dbReference type="Proteomes" id="UP000007523">
    <property type="component" value="Chromosome"/>
</dbReference>
<evidence type="ECO:0000256" key="2">
    <source>
        <dbReference type="ARBA" id="ARBA00022746"/>
    </source>
</evidence>